<dbReference type="Gene3D" id="3.30.300.20">
    <property type="match status" value="1"/>
</dbReference>
<dbReference type="Proteomes" id="UP000254572">
    <property type="component" value="Unassembled WGS sequence"/>
</dbReference>
<protein>
    <submittedName>
        <fullName evidence="1">OsmC-like protein</fullName>
    </submittedName>
</protein>
<reference evidence="1 2" key="1">
    <citation type="submission" date="2018-06" db="EMBL/GenBank/DDBJ databases">
        <authorList>
            <consortium name="Pathogen Informatics"/>
            <person name="Doyle S."/>
        </authorList>
    </citation>
    <scope>NUCLEOTIDE SEQUENCE [LARGE SCALE GENOMIC DNA]</scope>
    <source>
        <strain evidence="1 2">NCTC13294</strain>
    </source>
</reference>
<dbReference type="PANTHER" id="PTHR39624:SF2">
    <property type="entry name" value="OSMC-LIKE PROTEIN"/>
    <property type="match status" value="1"/>
</dbReference>
<sequence>MPTIRVEHLGALRNRATRYDNQSSVASDAPAGSGGKGEHFSPLDHFAAALAFCCLTQMAKKAAAQGIDNLAVSADVGKNMANDPLRVSEIIIDFHLSRTLDTDTRRIIETAARHCPVANSLSAELIQTMRFHYDI</sequence>
<evidence type="ECO:0000313" key="2">
    <source>
        <dbReference type="Proteomes" id="UP000254572"/>
    </source>
</evidence>
<dbReference type="InterPro" id="IPR015946">
    <property type="entry name" value="KH_dom-like_a/b"/>
</dbReference>
<dbReference type="OrthoDB" id="290036at2"/>
<dbReference type="Pfam" id="PF02566">
    <property type="entry name" value="OsmC"/>
    <property type="match status" value="1"/>
</dbReference>
<dbReference type="PANTHER" id="PTHR39624">
    <property type="entry name" value="PROTEIN INVOLVED IN RIMO-MEDIATED BETA-METHYLTHIOLATION OF RIBOSOMAL PROTEIN S12 YCAO"/>
    <property type="match status" value="1"/>
</dbReference>
<proteinExistence type="predicted"/>
<dbReference type="InterPro" id="IPR003718">
    <property type="entry name" value="OsmC/Ohr_fam"/>
</dbReference>
<dbReference type="InterPro" id="IPR036102">
    <property type="entry name" value="OsmC/Ohrsf"/>
</dbReference>
<keyword evidence="2" id="KW-1185">Reference proteome</keyword>
<dbReference type="RefSeq" id="WP_115610831.1">
    <property type="nucleotide sequence ID" value="NZ_JBHLZC010000001.1"/>
</dbReference>
<dbReference type="AlphaFoldDB" id="A0A381E109"/>
<dbReference type="EMBL" id="UFUW01000001">
    <property type="protein sequence ID" value="SUX19617.1"/>
    <property type="molecule type" value="Genomic_DNA"/>
</dbReference>
<evidence type="ECO:0000313" key="1">
    <source>
        <dbReference type="EMBL" id="SUX19617.1"/>
    </source>
</evidence>
<dbReference type="SUPFAM" id="SSF82784">
    <property type="entry name" value="OsmC-like"/>
    <property type="match status" value="1"/>
</dbReference>
<organism evidence="1 2">
    <name type="scientific">Cardiobacterium valvarum</name>
    <dbReference type="NCBI Taxonomy" id="194702"/>
    <lineage>
        <taxon>Bacteria</taxon>
        <taxon>Pseudomonadati</taxon>
        <taxon>Pseudomonadota</taxon>
        <taxon>Gammaproteobacteria</taxon>
        <taxon>Cardiobacteriales</taxon>
        <taxon>Cardiobacteriaceae</taxon>
        <taxon>Cardiobacterium</taxon>
    </lineage>
</organism>
<name>A0A381E109_9GAMM</name>
<accession>A0A381E109</accession>
<gene>
    <name evidence="1" type="ORF">NCTC13294_00557</name>
</gene>